<feature type="transmembrane region" description="Helical" evidence="2">
    <location>
        <begin position="42"/>
        <end position="61"/>
    </location>
</feature>
<evidence type="ECO:0000256" key="1">
    <source>
        <dbReference type="SAM" id="MobiDB-lite"/>
    </source>
</evidence>
<dbReference type="EMBL" id="BJCL01000004">
    <property type="protein sequence ID" value="GCL62946.1"/>
    <property type="molecule type" value="Genomic_DNA"/>
</dbReference>
<evidence type="ECO:0000256" key="2">
    <source>
        <dbReference type="SAM" id="Phobius"/>
    </source>
</evidence>
<dbReference type="Proteomes" id="UP000301751">
    <property type="component" value="Unassembled WGS sequence"/>
</dbReference>
<sequence length="64" mass="6505">MHTHAHAHGPGQGDHHHPPAPAAAPLRAMLPSLLMAGVGTRLLGVAGLLALLWLAVAWALGEPA</sequence>
<evidence type="ECO:0000313" key="4">
    <source>
        <dbReference type="Proteomes" id="UP000301751"/>
    </source>
</evidence>
<name>A0A480APK6_9BURK</name>
<feature type="region of interest" description="Disordered" evidence="1">
    <location>
        <begin position="1"/>
        <end position="23"/>
    </location>
</feature>
<organism evidence="3 4">
    <name type="scientific">Pseudaquabacterium pictum</name>
    <dbReference type="NCBI Taxonomy" id="2315236"/>
    <lineage>
        <taxon>Bacteria</taxon>
        <taxon>Pseudomonadati</taxon>
        <taxon>Pseudomonadota</taxon>
        <taxon>Betaproteobacteria</taxon>
        <taxon>Burkholderiales</taxon>
        <taxon>Sphaerotilaceae</taxon>
        <taxon>Pseudaquabacterium</taxon>
    </lineage>
</organism>
<accession>A0A480APK6</accession>
<dbReference type="AlphaFoldDB" id="A0A480APK6"/>
<keyword evidence="4" id="KW-1185">Reference proteome</keyword>
<keyword evidence="2" id="KW-0812">Transmembrane</keyword>
<evidence type="ECO:0000313" key="3">
    <source>
        <dbReference type="EMBL" id="GCL62946.1"/>
    </source>
</evidence>
<gene>
    <name evidence="3" type="ORF">AQPW35_20270</name>
</gene>
<comment type="caution">
    <text evidence="3">The sequence shown here is derived from an EMBL/GenBank/DDBJ whole genome shotgun (WGS) entry which is preliminary data.</text>
</comment>
<proteinExistence type="predicted"/>
<keyword evidence="2" id="KW-0472">Membrane</keyword>
<keyword evidence="2" id="KW-1133">Transmembrane helix</keyword>
<protein>
    <submittedName>
        <fullName evidence="3">Uncharacterized protein</fullName>
    </submittedName>
</protein>
<reference evidence="4" key="1">
    <citation type="submission" date="2019-03" db="EMBL/GenBank/DDBJ databases">
        <title>Aquabacterium pictum sp.nov., the first bacteriochlorophyll a-containing freshwater bacterium in the genus Aquabacterium of the class Betaproteobacteria.</title>
        <authorList>
            <person name="Hirose S."/>
            <person name="Tank M."/>
            <person name="Hara E."/>
            <person name="Tamaki H."/>
            <person name="Takaichi S."/>
            <person name="Haruta S."/>
            <person name="Hanada S."/>
        </authorList>
    </citation>
    <scope>NUCLEOTIDE SEQUENCE [LARGE SCALE GENOMIC DNA]</scope>
    <source>
        <strain evidence="4">W35</strain>
    </source>
</reference>